<keyword evidence="2" id="KW-0238">DNA-binding</keyword>
<proteinExistence type="predicted"/>
<reference evidence="5 6" key="1">
    <citation type="submission" date="2018-10" db="EMBL/GenBank/DDBJ databases">
        <title>Genomic Encyclopedia of Archaeal and Bacterial Type Strains, Phase II (KMG-II): from individual species to whole genera.</title>
        <authorList>
            <person name="Goeker M."/>
        </authorList>
    </citation>
    <scope>NUCLEOTIDE SEQUENCE [LARGE SCALE GENOMIC DNA]</scope>
    <source>
        <strain evidence="5 6">DSM 18602</strain>
    </source>
</reference>
<dbReference type="SUPFAM" id="SSF46785">
    <property type="entry name" value="Winged helix' DNA-binding domain"/>
    <property type="match status" value="1"/>
</dbReference>
<keyword evidence="3" id="KW-0804">Transcription</keyword>
<feature type="domain" description="HTH hxlR-type" evidence="4">
    <location>
        <begin position="19"/>
        <end position="123"/>
    </location>
</feature>
<dbReference type="PANTHER" id="PTHR33204">
    <property type="entry name" value="TRANSCRIPTIONAL REGULATOR, MARR FAMILY"/>
    <property type="match status" value="1"/>
</dbReference>
<keyword evidence="1" id="KW-0805">Transcription regulation</keyword>
<dbReference type="PROSITE" id="PS51118">
    <property type="entry name" value="HTH_HXLR"/>
    <property type="match status" value="1"/>
</dbReference>
<dbReference type="InterPro" id="IPR036388">
    <property type="entry name" value="WH-like_DNA-bd_sf"/>
</dbReference>
<accession>A0A495J100</accession>
<evidence type="ECO:0000256" key="1">
    <source>
        <dbReference type="ARBA" id="ARBA00023015"/>
    </source>
</evidence>
<dbReference type="PANTHER" id="PTHR33204:SF29">
    <property type="entry name" value="TRANSCRIPTIONAL REGULATOR"/>
    <property type="match status" value="1"/>
</dbReference>
<comment type="caution">
    <text evidence="5">The sequence shown here is derived from an EMBL/GenBank/DDBJ whole genome shotgun (WGS) entry which is preliminary data.</text>
</comment>
<dbReference type="AlphaFoldDB" id="A0A495J100"/>
<dbReference type="Pfam" id="PF01638">
    <property type="entry name" value="HxlR"/>
    <property type="match status" value="1"/>
</dbReference>
<gene>
    <name evidence="5" type="ORF">BDD43_2183</name>
</gene>
<organism evidence="5 6">
    <name type="scientific">Mucilaginibacter gracilis</name>
    <dbReference type="NCBI Taxonomy" id="423350"/>
    <lineage>
        <taxon>Bacteria</taxon>
        <taxon>Pseudomonadati</taxon>
        <taxon>Bacteroidota</taxon>
        <taxon>Sphingobacteriia</taxon>
        <taxon>Sphingobacteriales</taxon>
        <taxon>Sphingobacteriaceae</taxon>
        <taxon>Mucilaginibacter</taxon>
    </lineage>
</organism>
<dbReference type="InterPro" id="IPR002577">
    <property type="entry name" value="HTH_HxlR"/>
</dbReference>
<evidence type="ECO:0000256" key="2">
    <source>
        <dbReference type="ARBA" id="ARBA00023125"/>
    </source>
</evidence>
<sequence>MYFCNMGTKLVDGSISVDCWERLRAINDTKDILSGKWKVMIIACLASFGKKRYMELQRLLAGIGTKMLSKELQELEINGLITRTVMNTKPITVEYELTNYGHSLKPIIDEMALWGKSHRGKIIDEIAKKE</sequence>
<dbReference type="Proteomes" id="UP000268007">
    <property type="component" value="Unassembled WGS sequence"/>
</dbReference>
<dbReference type="InterPro" id="IPR036390">
    <property type="entry name" value="WH_DNA-bd_sf"/>
</dbReference>
<evidence type="ECO:0000313" key="5">
    <source>
        <dbReference type="EMBL" id="RKR82018.1"/>
    </source>
</evidence>
<keyword evidence="6" id="KW-1185">Reference proteome</keyword>
<dbReference type="GO" id="GO:0003677">
    <property type="term" value="F:DNA binding"/>
    <property type="evidence" value="ECO:0007669"/>
    <property type="project" value="UniProtKB-KW"/>
</dbReference>
<name>A0A495J100_9SPHI</name>
<evidence type="ECO:0000313" key="6">
    <source>
        <dbReference type="Proteomes" id="UP000268007"/>
    </source>
</evidence>
<evidence type="ECO:0000256" key="3">
    <source>
        <dbReference type="ARBA" id="ARBA00023163"/>
    </source>
</evidence>
<dbReference type="Gene3D" id="1.10.10.10">
    <property type="entry name" value="Winged helix-like DNA-binding domain superfamily/Winged helix DNA-binding domain"/>
    <property type="match status" value="1"/>
</dbReference>
<protein>
    <submittedName>
        <fullName evidence="5">HxlR family transcriptional regulator</fullName>
    </submittedName>
</protein>
<dbReference type="EMBL" id="RBKU01000001">
    <property type="protein sequence ID" value="RKR82018.1"/>
    <property type="molecule type" value="Genomic_DNA"/>
</dbReference>
<evidence type="ECO:0000259" key="4">
    <source>
        <dbReference type="PROSITE" id="PS51118"/>
    </source>
</evidence>